<gene>
    <name evidence="4" type="ORF">EQY75_13430</name>
</gene>
<keyword evidence="2" id="KW-1133">Transmembrane helix</keyword>
<dbReference type="InterPro" id="IPR025665">
    <property type="entry name" value="Beta-barrel_OMP_2"/>
</dbReference>
<accession>A0A411ECY0</accession>
<dbReference type="Proteomes" id="UP000290889">
    <property type="component" value="Chromosome"/>
</dbReference>
<feature type="domain" description="Outer membrane protein beta-barrel" evidence="3">
    <location>
        <begin position="247"/>
        <end position="466"/>
    </location>
</feature>
<dbReference type="InterPro" id="IPR011250">
    <property type="entry name" value="OMP/PagP_B-barrel"/>
</dbReference>
<keyword evidence="5" id="KW-1185">Reference proteome</keyword>
<organism evidence="4 5">
    <name type="scientific">Muriicola soli</name>
    <dbReference type="NCBI Taxonomy" id="2507538"/>
    <lineage>
        <taxon>Bacteria</taxon>
        <taxon>Pseudomonadati</taxon>
        <taxon>Bacteroidota</taxon>
        <taxon>Flavobacteriia</taxon>
        <taxon>Flavobacteriales</taxon>
        <taxon>Flavobacteriaceae</taxon>
        <taxon>Muriicola</taxon>
    </lineage>
</organism>
<evidence type="ECO:0000313" key="5">
    <source>
        <dbReference type="Proteomes" id="UP000290889"/>
    </source>
</evidence>
<name>A0A411ECY0_9FLAO</name>
<reference evidence="4 5" key="1">
    <citation type="submission" date="2019-01" db="EMBL/GenBank/DDBJ databases">
        <title>Muriicola soli sp. nov., isolated from soil.</title>
        <authorList>
            <person name="Kang H.J."/>
            <person name="Kim S.B."/>
        </authorList>
    </citation>
    <scope>NUCLEOTIDE SEQUENCE [LARGE SCALE GENOMIC DNA]</scope>
    <source>
        <strain evidence="4 5">MMS17-SY002</strain>
    </source>
</reference>
<evidence type="ECO:0000256" key="2">
    <source>
        <dbReference type="SAM" id="Phobius"/>
    </source>
</evidence>
<feature type="transmembrane region" description="Helical" evidence="2">
    <location>
        <begin position="45"/>
        <end position="64"/>
    </location>
</feature>
<dbReference type="RefSeq" id="WP_129606674.1">
    <property type="nucleotide sequence ID" value="NZ_CP035544.1"/>
</dbReference>
<evidence type="ECO:0000256" key="1">
    <source>
        <dbReference type="SAM" id="Coils"/>
    </source>
</evidence>
<dbReference type="SUPFAM" id="SSF56925">
    <property type="entry name" value="OMPA-like"/>
    <property type="match status" value="1"/>
</dbReference>
<protein>
    <recommendedName>
        <fullName evidence="3">Outer membrane protein beta-barrel domain-containing protein</fullName>
    </recommendedName>
</protein>
<feature type="coiled-coil region" evidence="1">
    <location>
        <begin position="204"/>
        <end position="238"/>
    </location>
</feature>
<sequence>MEKKSIEKVFREKLQDYSHLPEETVWENISASLDKKQKKRRILPIWWKLGGVAALIIIGLFIFLPQNDLPNSEEVITDSDLKVPSVDDNTEMNLLTDPVISDPDTADEAEKVTVVSSSDNKSEVSEQSADPKYQDLGKGIEIVSREAKTNKAENLRENENALATIAPVEAKKTTENIKSDIIASNVKGDKSDALQTDRKAGVQKEQLLNDNKELIAKNEAKKEELKKIIQEKSEEDEKTSIFEAIAQQEEEKLKEESNKKWELGPRVAPVFFSSLAQGSPIHSTFENNAKSGNVNMSYGLAVSYKVAKRVKIRSGIHRVDFGYDTRDVNFSSSLNASTNGIIDNIDYSLSSRNLVVRSNTRSGKLATENAQDVAGPDPSLNGKMIQDFGYLEVPLELTYEILDRKIGVNVVGGLSSLFLVNNSVTLESNGITTEMGEANNLNDINLSTNFGIGISYQFNDKFQLSLEPMFKYQLNTFSETSGNFQPFSMGVYSGLNFRF</sequence>
<evidence type="ECO:0000259" key="3">
    <source>
        <dbReference type="Pfam" id="PF13568"/>
    </source>
</evidence>
<dbReference type="EMBL" id="CP035544">
    <property type="protein sequence ID" value="QBA65444.1"/>
    <property type="molecule type" value="Genomic_DNA"/>
</dbReference>
<keyword evidence="2" id="KW-0472">Membrane</keyword>
<keyword evidence="2" id="KW-0812">Transmembrane</keyword>
<dbReference type="AlphaFoldDB" id="A0A411ECY0"/>
<keyword evidence="1" id="KW-0175">Coiled coil</keyword>
<proteinExistence type="predicted"/>
<dbReference type="KEGG" id="mur:EQY75_13430"/>
<dbReference type="Pfam" id="PF13568">
    <property type="entry name" value="OMP_b-brl_2"/>
    <property type="match status" value="1"/>
</dbReference>
<evidence type="ECO:0000313" key="4">
    <source>
        <dbReference type="EMBL" id="QBA65444.1"/>
    </source>
</evidence>
<dbReference type="OrthoDB" id="1113942at2"/>